<feature type="non-terminal residue" evidence="1">
    <location>
        <position position="91"/>
    </location>
</feature>
<accession>A0AAV5TRY8</accession>
<organism evidence="1 2">
    <name type="scientific">Pristionchus entomophagus</name>
    <dbReference type="NCBI Taxonomy" id="358040"/>
    <lineage>
        <taxon>Eukaryota</taxon>
        <taxon>Metazoa</taxon>
        <taxon>Ecdysozoa</taxon>
        <taxon>Nematoda</taxon>
        <taxon>Chromadorea</taxon>
        <taxon>Rhabditida</taxon>
        <taxon>Rhabditina</taxon>
        <taxon>Diplogasteromorpha</taxon>
        <taxon>Diplogasteroidea</taxon>
        <taxon>Neodiplogasteridae</taxon>
        <taxon>Pristionchus</taxon>
    </lineage>
</organism>
<dbReference type="SUPFAM" id="SSF53822">
    <property type="entry name" value="Periplasmic binding protein-like I"/>
    <property type="match status" value="1"/>
</dbReference>
<gene>
    <name evidence="1" type="ORF">PENTCL1PPCAC_19387</name>
</gene>
<name>A0AAV5TRY8_9BILA</name>
<dbReference type="AlphaFoldDB" id="A0AAV5TRY8"/>
<sequence>LLISSFSFTVSIRIGHLQSSPEERDVILSCFPPNNSSVKVVSLPACDSLFSGVDNAAKFRYFHRMEAFIGANCVEEAMAISRLTERWSSPY</sequence>
<comment type="caution">
    <text evidence="1">The sequence shown here is derived from an EMBL/GenBank/DDBJ whole genome shotgun (WGS) entry which is preliminary data.</text>
</comment>
<dbReference type="Proteomes" id="UP001432027">
    <property type="component" value="Unassembled WGS sequence"/>
</dbReference>
<evidence type="ECO:0000313" key="1">
    <source>
        <dbReference type="EMBL" id="GMS97212.1"/>
    </source>
</evidence>
<feature type="non-terminal residue" evidence="1">
    <location>
        <position position="1"/>
    </location>
</feature>
<proteinExistence type="predicted"/>
<dbReference type="EMBL" id="BTSX01000004">
    <property type="protein sequence ID" value="GMS97212.1"/>
    <property type="molecule type" value="Genomic_DNA"/>
</dbReference>
<protein>
    <submittedName>
        <fullName evidence="1">Uncharacterized protein</fullName>
    </submittedName>
</protein>
<dbReference type="InterPro" id="IPR028082">
    <property type="entry name" value="Peripla_BP_I"/>
</dbReference>
<reference evidence="1" key="1">
    <citation type="submission" date="2023-10" db="EMBL/GenBank/DDBJ databases">
        <title>Genome assembly of Pristionchus species.</title>
        <authorList>
            <person name="Yoshida K."/>
            <person name="Sommer R.J."/>
        </authorList>
    </citation>
    <scope>NUCLEOTIDE SEQUENCE</scope>
    <source>
        <strain evidence="1">RS0144</strain>
    </source>
</reference>
<keyword evidence="2" id="KW-1185">Reference proteome</keyword>
<evidence type="ECO:0000313" key="2">
    <source>
        <dbReference type="Proteomes" id="UP001432027"/>
    </source>
</evidence>